<dbReference type="InterPro" id="IPR037056">
    <property type="entry name" value="RNase_H1_N_sf"/>
</dbReference>
<feature type="compositionally biased region" description="Basic and acidic residues" evidence="8">
    <location>
        <begin position="1310"/>
        <end position="1319"/>
    </location>
</feature>
<feature type="region of interest" description="Disordered" evidence="8">
    <location>
        <begin position="1115"/>
        <end position="1143"/>
    </location>
</feature>
<dbReference type="InterPro" id="IPR012337">
    <property type="entry name" value="RNaseH-like_sf"/>
</dbReference>
<evidence type="ECO:0000256" key="2">
    <source>
        <dbReference type="ARBA" id="ARBA00005300"/>
    </source>
</evidence>
<gene>
    <name evidence="11" type="ORF">CLUP02_00769</name>
</gene>
<dbReference type="PANTHER" id="PTHR10642:SF26">
    <property type="entry name" value="RIBONUCLEASE H1"/>
    <property type="match status" value="1"/>
</dbReference>
<dbReference type="SUPFAM" id="SSF53098">
    <property type="entry name" value="Ribonuclease H-like"/>
    <property type="match status" value="1"/>
</dbReference>
<dbReference type="CDD" id="cd09280">
    <property type="entry name" value="RNase_HI_eukaryote_like"/>
    <property type="match status" value="1"/>
</dbReference>
<evidence type="ECO:0000259" key="9">
    <source>
        <dbReference type="PROSITE" id="PS50879"/>
    </source>
</evidence>
<evidence type="ECO:0000256" key="1">
    <source>
        <dbReference type="ARBA" id="ARBA00000077"/>
    </source>
</evidence>
<feature type="compositionally biased region" description="Acidic residues" evidence="8">
    <location>
        <begin position="1128"/>
        <end position="1140"/>
    </location>
</feature>
<keyword evidence="4" id="KW-0540">Nuclease</keyword>
<keyword evidence="7" id="KW-0378">Hydrolase</keyword>
<dbReference type="Pfam" id="PF00075">
    <property type="entry name" value="RNase_H"/>
    <property type="match status" value="1"/>
</dbReference>
<dbReference type="PROSITE" id="PS50879">
    <property type="entry name" value="RNASE_H_1"/>
    <property type="match status" value="1"/>
</dbReference>
<comment type="similarity">
    <text evidence="2">Belongs to the RNase H family.</text>
</comment>
<dbReference type="PROSITE" id="PS51747">
    <property type="entry name" value="CYT_DCMP_DEAMINASES_2"/>
    <property type="match status" value="1"/>
</dbReference>
<dbReference type="KEGG" id="clup:CLUP02_00769"/>
<proteinExistence type="inferred from homology"/>
<feature type="compositionally biased region" description="Polar residues" evidence="8">
    <location>
        <begin position="1327"/>
        <end position="1338"/>
    </location>
</feature>
<protein>
    <recommendedName>
        <fullName evidence="3">ribonuclease H</fullName>
        <ecNumber evidence="3">3.1.26.4</ecNumber>
    </recommendedName>
</protein>
<evidence type="ECO:0000259" key="10">
    <source>
        <dbReference type="PROSITE" id="PS51747"/>
    </source>
</evidence>
<evidence type="ECO:0000256" key="8">
    <source>
        <dbReference type="SAM" id="MobiDB-lite"/>
    </source>
</evidence>
<keyword evidence="12" id="KW-1185">Reference proteome</keyword>
<evidence type="ECO:0000256" key="4">
    <source>
        <dbReference type="ARBA" id="ARBA00022722"/>
    </source>
</evidence>
<evidence type="ECO:0000256" key="5">
    <source>
        <dbReference type="ARBA" id="ARBA00022723"/>
    </source>
</evidence>
<dbReference type="PANTHER" id="PTHR10642">
    <property type="entry name" value="RIBONUCLEASE H1"/>
    <property type="match status" value="1"/>
</dbReference>
<dbReference type="EMBL" id="CP019471">
    <property type="protein sequence ID" value="UQC74122.1"/>
    <property type="molecule type" value="Genomic_DNA"/>
</dbReference>
<dbReference type="Pfam" id="PF00383">
    <property type="entry name" value="dCMP_cyt_deam_1"/>
    <property type="match status" value="1"/>
</dbReference>
<accession>A0A9Q8W926</accession>
<comment type="catalytic activity">
    <reaction evidence="1">
        <text>Endonucleolytic cleavage to 5'-phosphomonoester.</text>
        <dbReference type="EC" id="3.1.26.4"/>
    </reaction>
</comment>
<dbReference type="GO" id="GO:0043137">
    <property type="term" value="P:DNA replication, removal of RNA primer"/>
    <property type="evidence" value="ECO:0007669"/>
    <property type="project" value="TreeGrafter"/>
</dbReference>
<dbReference type="InterPro" id="IPR016193">
    <property type="entry name" value="Cytidine_deaminase-like"/>
</dbReference>
<dbReference type="Pfam" id="PF01693">
    <property type="entry name" value="Cauli_VI"/>
    <property type="match status" value="2"/>
</dbReference>
<dbReference type="GO" id="GO:0003676">
    <property type="term" value="F:nucleic acid binding"/>
    <property type="evidence" value="ECO:0007669"/>
    <property type="project" value="InterPro"/>
</dbReference>
<dbReference type="Gene3D" id="3.40.970.10">
    <property type="entry name" value="Ribonuclease H1, N-terminal domain"/>
    <property type="match status" value="2"/>
</dbReference>
<dbReference type="InterPro" id="IPR009027">
    <property type="entry name" value="Ribosomal_bL9/RNase_H1_N"/>
</dbReference>
<dbReference type="InterPro" id="IPR050092">
    <property type="entry name" value="RNase_H"/>
</dbReference>
<feature type="compositionally biased region" description="Polar residues" evidence="8">
    <location>
        <begin position="244"/>
        <end position="253"/>
    </location>
</feature>
<dbReference type="GeneID" id="73334826"/>
<keyword evidence="6" id="KW-0255">Endonuclease</keyword>
<organism evidence="11 12">
    <name type="scientific">Colletotrichum lupini</name>
    <dbReference type="NCBI Taxonomy" id="145971"/>
    <lineage>
        <taxon>Eukaryota</taxon>
        <taxon>Fungi</taxon>
        <taxon>Dikarya</taxon>
        <taxon>Ascomycota</taxon>
        <taxon>Pezizomycotina</taxon>
        <taxon>Sordariomycetes</taxon>
        <taxon>Hypocreomycetidae</taxon>
        <taxon>Glomerellales</taxon>
        <taxon>Glomerellaceae</taxon>
        <taxon>Colletotrichum</taxon>
        <taxon>Colletotrichum acutatum species complex</taxon>
    </lineage>
</organism>
<evidence type="ECO:0000256" key="6">
    <source>
        <dbReference type="ARBA" id="ARBA00022759"/>
    </source>
</evidence>
<dbReference type="Gene3D" id="3.30.420.10">
    <property type="entry name" value="Ribonuclease H-like superfamily/Ribonuclease H"/>
    <property type="match status" value="1"/>
</dbReference>
<dbReference type="InterPro" id="IPR036397">
    <property type="entry name" value="RNaseH_sf"/>
</dbReference>
<feature type="region of interest" description="Disordered" evidence="8">
    <location>
        <begin position="1296"/>
        <end position="1341"/>
    </location>
</feature>
<evidence type="ECO:0000313" key="12">
    <source>
        <dbReference type="Proteomes" id="UP000830671"/>
    </source>
</evidence>
<dbReference type="SUPFAM" id="SSF55658">
    <property type="entry name" value="L9 N-domain-like"/>
    <property type="match status" value="2"/>
</dbReference>
<dbReference type="InterPro" id="IPR011320">
    <property type="entry name" value="RNase_H1_N"/>
</dbReference>
<feature type="domain" description="CMP/dCMP-type deaminase" evidence="10">
    <location>
        <begin position="583"/>
        <end position="748"/>
    </location>
</feature>
<evidence type="ECO:0000256" key="7">
    <source>
        <dbReference type="ARBA" id="ARBA00022801"/>
    </source>
</evidence>
<feature type="domain" description="RNase H type-1" evidence="9">
    <location>
        <begin position="1147"/>
        <end position="1301"/>
    </location>
</feature>
<dbReference type="GO" id="GO:0004523">
    <property type="term" value="F:RNA-DNA hybrid ribonuclease activity"/>
    <property type="evidence" value="ECO:0007669"/>
    <property type="project" value="UniProtKB-EC"/>
</dbReference>
<dbReference type="Gene3D" id="3.40.140.10">
    <property type="entry name" value="Cytidine Deaminase, domain 2"/>
    <property type="match status" value="1"/>
</dbReference>
<reference evidence="11" key="1">
    <citation type="journal article" date="2021" name="Mol. Plant Microbe Interact.">
        <title>Complete Genome Sequence of the Plant-Pathogenic Fungus Colletotrichum lupini.</title>
        <authorList>
            <person name="Baroncelli R."/>
            <person name="Pensec F."/>
            <person name="Da Lio D."/>
            <person name="Boufleur T."/>
            <person name="Vicente I."/>
            <person name="Sarrocco S."/>
            <person name="Picot A."/>
            <person name="Baraldi E."/>
            <person name="Sukno S."/>
            <person name="Thon M."/>
            <person name="Le Floch G."/>
        </authorList>
    </citation>
    <scope>NUCLEOTIDE SEQUENCE</scope>
    <source>
        <strain evidence="11">IMI 504893</strain>
    </source>
</reference>
<sequence>MSRIWKYLRRRRHNPNVPSAKWSLLGPDWLRRGAGSLCLTTPGLLGSSLSNRSPNFLMLHFGPGRTLIFKSLGYIRLEFIYRWKAEAETDTNAETLRTRYLDPPISGSNNIWRISRYLGKYRCTSTCLLNRRKALCTAHNLSRQVTENQVCLQGCKRVKGRKEINKAARGWKAEEQLKVQVGCLPFRAFQVSVPGHDFIRPGSAFQSSFLRQCGPHHQVASRDFLPLGSASRYYMSAPHFGPKATSQPPSSRPYQLRKGGRTAGDRGHDAISLFLKKELGVPPTSTASDWTIHPRHYITPQETIVELLQSSCRLLIHTSLTARHSGTRQLSPESRLWRDAPPNIPTKTPVPAFSAQILEGRSPVKMLAVERASLPAMASDRPDDQSEEKIEHTGPDVIQPHALIDHLLPQQLGRGVLIPLKTTLEIRQDHTIVQALITRAPSTSTNNVVNLIRSMLPEGVANNLPHLRRCAKPADIPAHLKTQFMNDSPEGRQVHTGKSTWIYIMLGEEKDFDKHDLVAKLGAIEGMDESVFLTKIPIPMVPPTSQVQAAMWTSQFWPTVYRKNNPLGPHPSMVGRSTETIKDETSLWMTLAHRVAFQAKKAGIGEPMGAVIVQREGGKSHLVAVAGDARWHQEPNRSGTGNPMGHCVLRAISMVAQKLVRHERRAAGRSHVPAILEYDTFQDLPLLEDELTVHEDEHPNADGYLCHGMEMYLTHEPCVQCSMAILHSRMGKVVFAQRMPLTGGMCSEDRGHGHPELENCGGGEGLGLFWRRELNWSLLAWEWESSDCSPWDFTTIPWCLWSGNRPRPEQSLCAGMPTIVEVDGSLDALVSIHPVLQALRQLVGGFCALHFTYCIWLRNWLEGLAEGLDSPFSSRGMSDGMREIRESSDGNFSNAQATCIKSSSSIVALCNGHDICARDFKLFGQKLWTNFIPELLPGDIRNGCRDTLQLHASFLNERVDMPADKSRKRKADKDLQRYYAVRVGLRPGVYLTWLECQKQTAHQKGAIYKSFFTREEAQAFVEGKFVPAPAGEKPAPPRYYAVARGHFTGIFVNDWDTVSLAIKDAKGPKYKRFDTYTGALEFIREWGNEETIAGAEAGALNAGIKVLPRKPATSAATKATKVKKENDDGVEEEMEKESEDDSVKPEVLNLPQIYIDGATAGNGTPSARGGVGVYFGPNDARNISEPLEGEPQTNQRAELTAVLRALEYTSVTQDVQIWTDSAYAKNCVTRDCKKWMANGWKTLKGSVKNQDLIKAIIDHLNRREAAGTITSIDWVKAHTTEEDPTSVGNRAADELATAGSKLESDEDDYDPAKHAKSEGSTEGDLARQSTIPGQSSDPSHYGSAAAMRAMLNIAILVKGR</sequence>
<dbReference type="CDD" id="cd01285">
    <property type="entry name" value="nucleoside_deaminase"/>
    <property type="match status" value="1"/>
</dbReference>
<dbReference type="InterPro" id="IPR002156">
    <property type="entry name" value="RNaseH_domain"/>
</dbReference>
<dbReference type="GO" id="GO:0046872">
    <property type="term" value="F:metal ion binding"/>
    <property type="evidence" value="ECO:0007669"/>
    <property type="project" value="UniProtKB-KW"/>
</dbReference>
<dbReference type="RefSeq" id="XP_049135773.1">
    <property type="nucleotide sequence ID" value="XM_049279816.1"/>
</dbReference>
<dbReference type="Proteomes" id="UP000830671">
    <property type="component" value="Chromosome 1"/>
</dbReference>
<evidence type="ECO:0000313" key="11">
    <source>
        <dbReference type="EMBL" id="UQC74122.1"/>
    </source>
</evidence>
<dbReference type="SUPFAM" id="SSF53927">
    <property type="entry name" value="Cytidine deaminase-like"/>
    <property type="match status" value="1"/>
</dbReference>
<evidence type="ECO:0000256" key="3">
    <source>
        <dbReference type="ARBA" id="ARBA00012180"/>
    </source>
</evidence>
<dbReference type="InterPro" id="IPR002125">
    <property type="entry name" value="CMP_dCMP_dom"/>
</dbReference>
<keyword evidence="5" id="KW-0479">Metal-binding</keyword>
<feature type="region of interest" description="Disordered" evidence="8">
    <location>
        <begin position="238"/>
        <end position="267"/>
    </location>
</feature>
<name>A0A9Q8W926_9PEZI</name>
<dbReference type="EC" id="3.1.26.4" evidence="3"/>